<evidence type="ECO:0000313" key="1">
    <source>
        <dbReference type="EMBL" id="OGM68599.1"/>
    </source>
</evidence>
<dbReference type="EMBL" id="MGHL01000022">
    <property type="protein sequence ID" value="OGM68599.1"/>
    <property type="molecule type" value="Genomic_DNA"/>
</dbReference>
<name>A0A1F8BYE2_9BACT</name>
<dbReference type="STRING" id="1802525.A2975_00730"/>
<accession>A0A1F8BYE2</accession>
<dbReference type="Proteomes" id="UP000178429">
    <property type="component" value="Unassembled WGS sequence"/>
</dbReference>
<evidence type="ECO:0000313" key="2">
    <source>
        <dbReference type="Proteomes" id="UP000178429"/>
    </source>
</evidence>
<reference evidence="1 2" key="1">
    <citation type="journal article" date="2016" name="Nat. Commun.">
        <title>Thousands of microbial genomes shed light on interconnected biogeochemical processes in an aquifer system.</title>
        <authorList>
            <person name="Anantharaman K."/>
            <person name="Brown C.T."/>
            <person name="Hug L.A."/>
            <person name="Sharon I."/>
            <person name="Castelle C.J."/>
            <person name="Probst A.J."/>
            <person name="Thomas B.C."/>
            <person name="Singh A."/>
            <person name="Wilkins M.J."/>
            <person name="Karaoz U."/>
            <person name="Brodie E.L."/>
            <person name="Williams K.H."/>
            <person name="Hubbard S.S."/>
            <person name="Banfield J.F."/>
        </authorList>
    </citation>
    <scope>NUCLEOTIDE SEQUENCE [LARGE SCALE GENOMIC DNA]</scope>
</reference>
<organism evidence="1 2">
    <name type="scientific">Candidatus Woesebacteria bacterium RIFCSPLOWO2_01_FULL_44_14</name>
    <dbReference type="NCBI Taxonomy" id="1802525"/>
    <lineage>
        <taxon>Bacteria</taxon>
        <taxon>Candidatus Woeseibacteriota</taxon>
    </lineage>
</organism>
<protein>
    <submittedName>
        <fullName evidence="1">Uncharacterized protein</fullName>
    </submittedName>
</protein>
<gene>
    <name evidence="1" type="ORF">A2975_00730</name>
</gene>
<sequence length="83" mass="9164">MIPSPRVILKPAWACAGAELRLSNLIAGVQLPPGPRLSSNQGLTFLVFLDTLSLDKRDSDALVCRWSKNHSQGWFFVGKINNE</sequence>
<comment type="caution">
    <text evidence="1">The sequence shown here is derived from an EMBL/GenBank/DDBJ whole genome shotgun (WGS) entry which is preliminary data.</text>
</comment>
<proteinExistence type="predicted"/>
<dbReference type="AlphaFoldDB" id="A0A1F8BYE2"/>